<feature type="domain" description="Trypanosoma Tc-38 (p38) protein" evidence="1">
    <location>
        <begin position="239"/>
        <end position="287"/>
    </location>
</feature>
<evidence type="ECO:0000313" key="2">
    <source>
        <dbReference type="EMBL" id="KPA80721.1"/>
    </source>
</evidence>
<dbReference type="RefSeq" id="XP_015659160.1">
    <property type="nucleotide sequence ID" value="XM_015802716.1"/>
</dbReference>
<dbReference type="InterPro" id="IPR045399">
    <property type="entry name" value="Tc-38"/>
</dbReference>
<dbReference type="VEuPathDB" id="TriTrypDB:LpyrH10_08_3390"/>
<dbReference type="OMA" id="DACVEWR"/>
<reference evidence="2 3" key="1">
    <citation type="submission" date="2015-07" db="EMBL/GenBank/DDBJ databases">
        <title>High-quality genome of monoxenous trypanosomatid Leptomonas pyrrhocoris.</title>
        <authorList>
            <person name="Flegontov P."/>
            <person name="Butenko A."/>
            <person name="Firsov S."/>
            <person name="Vlcek C."/>
            <person name="Logacheva M.D."/>
            <person name="Field M."/>
            <person name="Filatov D."/>
            <person name="Flegontova O."/>
            <person name="Gerasimov E."/>
            <person name="Jackson A.P."/>
            <person name="Kelly S."/>
            <person name="Opperdoes F."/>
            <person name="O'Reilly A."/>
            <person name="Votypka J."/>
            <person name="Yurchenko V."/>
            <person name="Lukes J."/>
        </authorList>
    </citation>
    <scope>NUCLEOTIDE SEQUENCE [LARGE SCALE GENOMIC DNA]</scope>
    <source>
        <strain evidence="2">H10</strain>
    </source>
</reference>
<sequence>MAAIMARDVLQRRMPWWATSFLAAPSAGASGSLLLTSAQRRQLSSMTVRGGDGADSARRFHKACSLCDTSLNSAQAMLTHGRFLRLVDSNRGDVVIHVDTTDFLSWEGTTLTTVPEEAALLERQTRLNALMLPFWVTEPQATELCAYESVQRSLRCASSGSAIIADAFQNRDTFVELTCGTSEVTRYVNWEALCSRSLPPVTLHSCLSFFRCFVPINVRTKRAFDTVVAMRLRVEAMCSDCWCSVWGTADDYERCGFRVLDGALGVYVFNGLGSPAFLIHALCTTTPLEVYAACYPNDSICTTSSS</sequence>
<proteinExistence type="predicted"/>
<dbReference type="Pfam" id="PF20054">
    <property type="entry name" value="Tc-38"/>
    <property type="match status" value="1"/>
</dbReference>
<protein>
    <recommendedName>
        <fullName evidence="1">Trypanosoma Tc-38 (p38) protein domain-containing protein</fullName>
    </recommendedName>
</protein>
<organism evidence="2 3">
    <name type="scientific">Leptomonas pyrrhocoris</name>
    <name type="common">Firebug parasite</name>
    <dbReference type="NCBI Taxonomy" id="157538"/>
    <lineage>
        <taxon>Eukaryota</taxon>
        <taxon>Discoba</taxon>
        <taxon>Euglenozoa</taxon>
        <taxon>Kinetoplastea</taxon>
        <taxon>Metakinetoplastina</taxon>
        <taxon>Trypanosomatida</taxon>
        <taxon>Trypanosomatidae</taxon>
        <taxon>Leishmaniinae</taxon>
        <taxon>Leptomonas</taxon>
    </lineage>
</organism>
<dbReference type="GeneID" id="26905181"/>
<dbReference type="Proteomes" id="UP000037923">
    <property type="component" value="Unassembled WGS sequence"/>
</dbReference>
<keyword evidence="3" id="KW-1185">Reference proteome</keyword>
<dbReference type="OrthoDB" id="271829at2759"/>
<evidence type="ECO:0000313" key="3">
    <source>
        <dbReference type="Proteomes" id="UP000037923"/>
    </source>
</evidence>
<gene>
    <name evidence="2" type="ORF">ABB37_04890</name>
</gene>
<accession>A0A0N0VFB8</accession>
<dbReference type="AlphaFoldDB" id="A0A0N0VFB8"/>
<comment type="caution">
    <text evidence="2">The sequence shown here is derived from an EMBL/GenBank/DDBJ whole genome shotgun (WGS) entry which is preliminary data.</text>
</comment>
<evidence type="ECO:0000259" key="1">
    <source>
        <dbReference type="Pfam" id="PF20054"/>
    </source>
</evidence>
<dbReference type="EMBL" id="LGTL01000008">
    <property type="protein sequence ID" value="KPA80721.1"/>
    <property type="molecule type" value="Genomic_DNA"/>
</dbReference>
<name>A0A0N0VFB8_LEPPY</name>